<dbReference type="InterPro" id="IPR039866">
    <property type="entry name" value="CPQ"/>
</dbReference>
<dbReference type="Pfam" id="PF02225">
    <property type="entry name" value="PA"/>
    <property type="match status" value="1"/>
</dbReference>
<evidence type="ECO:0000256" key="15">
    <source>
        <dbReference type="ARBA" id="ARBA00023049"/>
    </source>
</evidence>
<keyword evidence="13" id="KW-0862">Zinc</keyword>
<keyword evidence="15" id="KW-0482">Metalloprotease</keyword>
<evidence type="ECO:0000256" key="18">
    <source>
        <dbReference type="ARBA" id="ARBA00023228"/>
    </source>
</evidence>
<dbReference type="PANTHER" id="PTHR12053">
    <property type="entry name" value="PROTEASE FAMILY M28 PLASMA GLUTAMATE CARBOXYPEPTIDASE-RELATED"/>
    <property type="match status" value="1"/>
</dbReference>
<evidence type="ECO:0000256" key="6">
    <source>
        <dbReference type="ARBA" id="ARBA00022525"/>
    </source>
</evidence>
<comment type="subunit">
    <text evidence="19">Homodimer. The monomeric form is inactive while the homodimer is active.</text>
</comment>
<evidence type="ECO:0000259" key="22">
    <source>
        <dbReference type="Pfam" id="PF02225"/>
    </source>
</evidence>
<keyword evidence="18" id="KW-0458">Lysosome</keyword>
<evidence type="ECO:0000256" key="12">
    <source>
        <dbReference type="ARBA" id="ARBA00022824"/>
    </source>
</evidence>
<keyword evidence="7" id="KW-0121">Carboxypeptidase</keyword>
<dbReference type="GO" id="GO:0046872">
    <property type="term" value="F:metal ion binding"/>
    <property type="evidence" value="ECO:0007669"/>
    <property type="project" value="UniProtKB-KW"/>
</dbReference>
<dbReference type="Gene3D" id="3.50.30.30">
    <property type="match status" value="1"/>
</dbReference>
<evidence type="ECO:0000256" key="16">
    <source>
        <dbReference type="ARBA" id="ARBA00023145"/>
    </source>
</evidence>
<evidence type="ECO:0000256" key="5">
    <source>
        <dbReference type="ARBA" id="ARBA00014116"/>
    </source>
</evidence>
<feature type="region of interest" description="Disordered" evidence="21">
    <location>
        <begin position="1"/>
        <end position="21"/>
    </location>
</feature>
<feature type="compositionally biased region" description="Polar residues" evidence="21">
    <location>
        <begin position="1"/>
        <end position="11"/>
    </location>
</feature>
<comment type="caution">
    <text evidence="24">The sequence shown here is derived from an EMBL/GenBank/DDBJ whole genome shotgun (WGS) entry which is preliminary data.</text>
</comment>
<dbReference type="PANTHER" id="PTHR12053:SF3">
    <property type="entry name" value="CARBOXYPEPTIDASE Q"/>
    <property type="match status" value="1"/>
</dbReference>
<evidence type="ECO:0000256" key="21">
    <source>
        <dbReference type="SAM" id="MobiDB-lite"/>
    </source>
</evidence>
<dbReference type="Gene3D" id="3.40.630.10">
    <property type="entry name" value="Zn peptidases"/>
    <property type="match status" value="1"/>
</dbReference>
<evidence type="ECO:0000256" key="4">
    <source>
        <dbReference type="ARBA" id="ARBA00004613"/>
    </source>
</evidence>
<comment type="subcellular location">
    <subcellularLocation>
        <location evidence="1">Endoplasmic reticulum</location>
    </subcellularLocation>
    <subcellularLocation>
        <location evidence="3">Golgi apparatus</location>
    </subcellularLocation>
    <subcellularLocation>
        <location evidence="2">Lysosome</location>
    </subcellularLocation>
    <subcellularLocation>
        <location evidence="4">Secreted</location>
    </subcellularLocation>
</comment>
<dbReference type="GO" id="GO:0070573">
    <property type="term" value="F:metallodipeptidase activity"/>
    <property type="evidence" value="ECO:0007669"/>
    <property type="project" value="InterPro"/>
</dbReference>
<evidence type="ECO:0000256" key="20">
    <source>
        <dbReference type="ARBA" id="ARBA00033328"/>
    </source>
</evidence>
<keyword evidence="6" id="KW-0964">Secreted</keyword>
<evidence type="ECO:0000256" key="1">
    <source>
        <dbReference type="ARBA" id="ARBA00004240"/>
    </source>
</evidence>
<feature type="domain" description="Peptidase M28" evidence="23">
    <location>
        <begin position="265"/>
        <end position="448"/>
    </location>
</feature>
<dbReference type="SUPFAM" id="SSF52025">
    <property type="entry name" value="PA domain"/>
    <property type="match status" value="1"/>
</dbReference>
<dbReference type="GO" id="GO:0005576">
    <property type="term" value="C:extracellular region"/>
    <property type="evidence" value="ECO:0007669"/>
    <property type="project" value="UniProtKB-SubCell"/>
</dbReference>
<accession>M0E7Y8</accession>
<evidence type="ECO:0000256" key="2">
    <source>
        <dbReference type="ARBA" id="ARBA00004371"/>
    </source>
</evidence>
<dbReference type="InterPro" id="IPR046450">
    <property type="entry name" value="PA_dom_sf"/>
</dbReference>
<proteinExistence type="predicted"/>
<evidence type="ECO:0000256" key="17">
    <source>
        <dbReference type="ARBA" id="ARBA00023180"/>
    </source>
</evidence>
<evidence type="ECO:0000256" key="9">
    <source>
        <dbReference type="ARBA" id="ARBA00022723"/>
    </source>
</evidence>
<name>M0E7Y8_9EURY</name>
<sequence>MHSQPNETDVSADSAAVDRVRERRADLAPALGRTWTDGEPRRFLTDLTAIGSRMAGSEGERRAAGVVADAFERAGLSGVETRPFEMAAWERGDATLRVTAPGRKGAAATREFEALALPYSPSGDVTGELVDVGYGTPAEIDERDVEGRIAVASTTTPEGGRFVHRMEKFGYAIGAGAVGFVFVNHLDGQLPPTGSLTFGEEADAVAVGVSKETGAWLREYAVGGGGGGGAGSGGGAGGRIAAGSSPAATAELSVEASTAPGESRNVVGHAGPDTDERLLLLAHYDAHDIAEGALDNGCGIATVVTATEILTEADLPIGVDVVAVGAEEVGLLGAERLAERVDLDRVKGVINVDGAGRFRDLVALAHASETAASVAEAVSAGTNQPIAVDAEPHPFSDQWPFVRRGVPALQLHSDSGDRGRGWGHTHADTRDKVDDRNVREHAMLVALLVAEFAAPERDAPRLDRDDLIAALREADFETGMRAADLWPAEWE</sequence>
<keyword evidence="14" id="KW-0333">Golgi apparatus</keyword>
<keyword evidence="10" id="KW-0732">Signal</keyword>
<feature type="domain" description="PA" evidence="22">
    <location>
        <begin position="125"/>
        <end position="217"/>
    </location>
</feature>
<evidence type="ECO:0000256" key="14">
    <source>
        <dbReference type="ARBA" id="ARBA00023034"/>
    </source>
</evidence>
<dbReference type="eggNOG" id="arCOG02959">
    <property type="taxonomic scope" value="Archaea"/>
</dbReference>
<evidence type="ECO:0000256" key="3">
    <source>
        <dbReference type="ARBA" id="ARBA00004555"/>
    </source>
</evidence>
<evidence type="ECO:0000259" key="23">
    <source>
        <dbReference type="Pfam" id="PF04389"/>
    </source>
</evidence>
<dbReference type="STRING" id="1227484.C471_01659"/>
<gene>
    <name evidence="24" type="ORF">C471_01659</name>
</gene>
<evidence type="ECO:0000256" key="8">
    <source>
        <dbReference type="ARBA" id="ARBA00022670"/>
    </source>
</evidence>
<keyword evidence="25" id="KW-1185">Reference proteome</keyword>
<dbReference type="AlphaFoldDB" id="M0E7Y8"/>
<protein>
    <recommendedName>
        <fullName evidence="5">Carboxypeptidase Q</fullName>
    </recommendedName>
    <alternativeName>
        <fullName evidence="20">Plasma glutamate carboxypeptidase</fullName>
    </alternativeName>
</protein>
<evidence type="ECO:0000256" key="10">
    <source>
        <dbReference type="ARBA" id="ARBA00022729"/>
    </source>
</evidence>
<keyword evidence="16" id="KW-0865">Zymogen</keyword>
<keyword evidence="8" id="KW-0645">Protease</keyword>
<dbReference type="EMBL" id="AOJE01000008">
    <property type="protein sequence ID" value="ELZ43123.1"/>
    <property type="molecule type" value="Genomic_DNA"/>
</dbReference>
<evidence type="ECO:0000256" key="19">
    <source>
        <dbReference type="ARBA" id="ARBA00025833"/>
    </source>
</evidence>
<evidence type="ECO:0000256" key="11">
    <source>
        <dbReference type="ARBA" id="ARBA00022801"/>
    </source>
</evidence>
<keyword evidence="12" id="KW-0256">Endoplasmic reticulum</keyword>
<dbReference type="GO" id="GO:0004180">
    <property type="term" value="F:carboxypeptidase activity"/>
    <property type="evidence" value="ECO:0007669"/>
    <property type="project" value="UniProtKB-KW"/>
</dbReference>
<dbReference type="PATRIC" id="fig|1227484.4.peg.338"/>
<organism evidence="24 25">
    <name type="scientific">Halorubrum saccharovorum DSM 1137</name>
    <dbReference type="NCBI Taxonomy" id="1227484"/>
    <lineage>
        <taxon>Archaea</taxon>
        <taxon>Methanobacteriati</taxon>
        <taxon>Methanobacteriota</taxon>
        <taxon>Stenosarchaea group</taxon>
        <taxon>Halobacteria</taxon>
        <taxon>Halobacteriales</taxon>
        <taxon>Haloferacaceae</taxon>
        <taxon>Halorubrum</taxon>
    </lineage>
</organism>
<dbReference type="SUPFAM" id="SSF53187">
    <property type="entry name" value="Zn-dependent exopeptidases"/>
    <property type="match status" value="1"/>
</dbReference>
<reference evidence="24 25" key="1">
    <citation type="journal article" date="2014" name="PLoS Genet.">
        <title>Phylogenetically driven sequencing of extremely halophilic archaea reveals strategies for static and dynamic osmo-response.</title>
        <authorList>
            <person name="Becker E.A."/>
            <person name="Seitzer P.M."/>
            <person name="Tritt A."/>
            <person name="Larsen D."/>
            <person name="Krusor M."/>
            <person name="Yao A.I."/>
            <person name="Wu D."/>
            <person name="Madern D."/>
            <person name="Eisen J.A."/>
            <person name="Darling A.E."/>
            <person name="Facciotti M.T."/>
        </authorList>
    </citation>
    <scope>NUCLEOTIDE SEQUENCE [LARGE SCALE GENOMIC DNA]</scope>
    <source>
        <strain evidence="24 25">DSM 1137</strain>
    </source>
</reference>
<evidence type="ECO:0000313" key="24">
    <source>
        <dbReference type="EMBL" id="ELZ43123.1"/>
    </source>
</evidence>
<dbReference type="InterPro" id="IPR007484">
    <property type="entry name" value="Peptidase_M28"/>
</dbReference>
<keyword evidence="9" id="KW-0479">Metal-binding</keyword>
<dbReference type="GO" id="GO:0006508">
    <property type="term" value="P:proteolysis"/>
    <property type="evidence" value="ECO:0007669"/>
    <property type="project" value="UniProtKB-KW"/>
</dbReference>
<evidence type="ECO:0000256" key="7">
    <source>
        <dbReference type="ARBA" id="ARBA00022645"/>
    </source>
</evidence>
<dbReference type="Pfam" id="PF04389">
    <property type="entry name" value="Peptidase_M28"/>
    <property type="match status" value="1"/>
</dbReference>
<evidence type="ECO:0000256" key="13">
    <source>
        <dbReference type="ARBA" id="ARBA00022833"/>
    </source>
</evidence>
<evidence type="ECO:0000313" key="25">
    <source>
        <dbReference type="Proteomes" id="UP000011514"/>
    </source>
</evidence>
<dbReference type="GO" id="GO:0005764">
    <property type="term" value="C:lysosome"/>
    <property type="evidence" value="ECO:0007669"/>
    <property type="project" value="UniProtKB-SubCell"/>
</dbReference>
<keyword evidence="11" id="KW-0378">Hydrolase</keyword>
<dbReference type="Proteomes" id="UP000011514">
    <property type="component" value="Unassembled WGS sequence"/>
</dbReference>
<keyword evidence="17" id="KW-0325">Glycoprotein</keyword>
<dbReference type="RefSeq" id="WP_004046111.1">
    <property type="nucleotide sequence ID" value="NZ_AOJE01000008.1"/>
</dbReference>
<dbReference type="OrthoDB" id="34215at2157"/>
<dbReference type="InterPro" id="IPR003137">
    <property type="entry name" value="PA_domain"/>
</dbReference>